<organism evidence="1 2">
    <name type="scientific">Stieleria varia</name>
    <dbReference type="NCBI Taxonomy" id="2528005"/>
    <lineage>
        <taxon>Bacteria</taxon>
        <taxon>Pseudomonadati</taxon>
        <taxon>Planctomycetota</taxon>
        <taxon>Planctomycetia</taxon>
        <taxon>Pirellulales</taxon>
        <taxon>Pirellulaceae</taxon>
        <taxon>Stieleria</taxon>
    </lineage>
</organism>
<dbReference type="Proteomes" id="UP000320176">
    <property type="component" value="Unassembled WGS sequence"/>
</dbReference>
<evidence type="ECO:0000313" key="1">
    <source>
        <dbReference type="EMBL" id="TWT89234.1"/>
    </source>
</evidence>
<accession>A0A5C5ZP43</accession>
<proteinExistence type="predicted"/>
<sequence length="76" mass="8178">MGPNFIWNGTFRSNLGMSHSMIVVCSPVNNLKMFDGLESKGMLMPKPPSPLLFDAPLSVFSSDFVFEAPGLGDAAI</sequence>
<evidence type="ECO:0000313" key="2">
    <source>
        <dbReference type="Proteomes" id="UP000320176"/>
    </source>
</evidence>
<name>A0A5C5ZP43_9BACT</name>
<dbReference type="AlphaFoldDB" id="A0A5C5ZP43"/>
<comment type="caution">
    <text evidence="1">The sequence shown here is derived from an EMBL/GenBank/DDBJ whole genome shotgun (WGS) entry which is preliminary data.</text>
</comment>
<keyword evidence="2" id="KW-1185">Reference proteome</keyword>
<protein>
    <submittedName>
        <fullName evidence="1">Uncharacterized protein</fullName>
    </submittedName>
</protein>
<dbReference type="EMBL" id="SJPN01000026">
    <property type="protein sequence ID" value="TWT89234.1"/>
    <property type="molecule type" value="Genomic_DNA"/>
</dbReference>
<reference evidence="1 2" key="1">
    <citation type="submission" date="2019-02" db="EMBL/GenBank/DDBJ databases">
        <title>Deep-cultivation of Planctomycetes and their phenomic and genomic characterization uncovers novel biology.</title>
        <authorList>
            <person name="Wiegand S."/>
            <person name="Jogler M."/>
            <person name="Boedeker C."/>
            <person name="Pinto D."/>
            <person name="Vollmers J."/>
            <person name="Rivas-Marin E."/>
            <person name="Kohn T."/>
            <person name="Peeters S.H."/>
            <person name="Heuer A."/>
            <person name="Rast P."/>
            <person name="Oberbeckmann S."/>
            <person name="Bunk B."/>
            <person name="Jeske O."/>
            <person name="Meyerdierks A."/>
            <person name="Storesund J.E."/>
            <person name="Kallscheuer N."/>
            <person name="Luecker S."/>
            <person name="Lage O.M."/>
            <person name="Pohl T."/>
            <person name="Merkel B.J."/>
            <person name="Hornburger P."/>
            <person name="Mueller R.-W."/>
            <person name="Bruemmer F."/>
            <person name="Labrenz M."/>
            <person name="Spormann A.M."/>
            <person name="Op Den Camp H."/>
            <person name="Overmann J."/>
            <person name="Amann R."/>
            <person name="Jetten M.S.M."/>
            <person name="Mascher T."/>
            <person name="Medema M.H."/>
            <person name="Devos D.P."/>
            <person name="Kaster A.-K."/>
            <person name="Ovreas L."/>
            <person name="Rohde M."/>
            <person name="Galperin M.Y."/>
            <person name="Jogler C."/>
        </authorList>
    </citation>
    <scope>NUCLEOTIDE SEQUENCE [LARGE SCALE GENOMIC DNA]</scope>
    <source>
        <strain evidence="1 2">Pla52n</strain>
    </source>
</reference>
<gene>
    <name evidence="1" type="ORF">Pla52n_68680</name>
</gene>